<proteinExistence type="predicted"/>
<organism evidence="2 3">
    <name type="scientific">Phaeodactylum tricornutum (strain CCAP 1055/1)</name>
    <dbReference type="NCBI Taxonomy" id="556484"/>
    <lineage>
        <taxon>Eukaryota</taxon>
        <taxon>Sar</taxon>
        <taxon>Stramenopiles</taxon>
        <taxon>Ochrophyta</taxon>
        <taxon>Bacillariophyta</taxon>
        <taxon>Bacillariophyceae</taxon>
        <taxon>Bacillariophycidae</taxon>
        <taxon>Naviculales</taxon>
        <taxon>Phaeodactylaceae</taxon>
        <taxon>Phaeodactylum</taxon>
    </lineage>
</organism>
<feature type="region of interest" description="Disordered" evidence="1">
    <location>
        <begin position="327"/>
        <end position="427"/>
    </location>
</feature>
<dbReference type="OrthoDB" id="49616at2759"/>
<dbReference type="HOGENOM" id="CLU_320168_0_0_1"/>
<feature type="region of interest" description="Disordered" evidence="1">
    <location>
        <begin position="508"/>
        <end position="550"/>
    </location>
</feature>
<protein>
    <submittedName>
        <fullName evidence="2">Uncharacterized protein</fullName>
    </submittedName>
</protein>
<name>B7FZZ0_PHATC</name>
<evidence type="ECO:0000313" key="3">
    <source>
        <dbReference type="Proteomes" id="UP000000759"/>
    </source>
</evidence>
<dbReference type="Proteomes" id="UP000000759">
    <property type="component" value="Chromosome 9"/>
</dbReference>
<dbReference type="InParanoid" id="B7FZZ0"/>
<dbReference type="GeneID" id="7201319"/>
<dbReference type="EMBL" id="CM000612">
    <property type="protein sequence ID" value="EEC47994.1"/>
    <property type="molecule type" value="Genomic_DNA"/>
</dbReference>
<reference evidence="3" key="2">
    <citation type="submission" date="2008-08" db="EMBL/GenBank/DDBJ databases">
        <authorList>
            <consortium name="Diatom Consortium"/>
            <person name="Grigoriev I."/>
            <person name="Grimwood J."/>
            <person name="Kuo A."/>
            <person name="Otillar R.P."/>
            <person name="Salamov A."/>
            <person name="Detter J.C."/>
            <person name="Lindquist E."/>
            <person name="Shapiro H."/>
            <person name="Lucas S."/>
            <person name="Glavina del Rio T."/>
            <person name="Pitluck S."/>
            <person name="Rokhsar D."/>
            <person name="Bowler C."/>
        </authorList>
    </citation>
    <scope>GENOME REANNOTATION</scope>
    <source>
        <strain evidence="3">CCAP 1055/1</strain>
    </source>
</reference>
<feature type="compositionally biased region" description="Polar residues" evidence="1">
    <location>
        <begin position="522"/>
        <end position="535"/>
    </location>
</feature>
<feature type="region of interest" description="Disordered" evidence="1">
    <location>
        <begin position="22"/>
        <end position="163"/>
    </location>
</feature>
<feature type="compositionally biased region" description="Polar residues" evidence="1">
    <location>
        <begin position="372"/>
        <end position="381"/>
    </location>
</feature>
<dbReference type="RefSeq" id="XP_002180586.1">
    <property type="nucleotide sequence ID" value="XM_002180550.1"/>
</dbReference>
<dbReference type="InterPro" id="IPR011989">
    <property type="entry name" value="ARM-like"/>
</dbReference>
<accession>B7FZZ0</accession>
<keyword evidence="3" id="KW-1185">Reference proteome</keyword>
<reference evidence="2 3" key="1">
    <citation type="journal article" date="2008" name="Nature">
        <title>The Phaeodactylum genome reveals the evolutionary history of diatom genomes.</title>
        <authorList>
            <person name="Bowler C."/>
            <person name="Allen A.E."/>
            <person name="Badger J.H."/>
            <person name="Grimwood J."/>
            <person name="Jabbari K."/>
            <person name="Kuo A."/>
            <person name="Maheswari U."/>
            <person name="Martens C."/>
            <person name="Maumus F."/>
            <person name="Otillar R.P."/>
            <person name="Rayko E."/>
            <person name="Salamov A."/>
            <person name="Vandepoele K."/>
            <person name="Beszteri B."/>
            <person name="Gruber A."/>
            <person name="Heijde M."/>
            <person name="Katinka M."/>
            <person name="Mock T."/>
            <person name="Valentin K."/>
            <person name="Verret F."/>
            <person name="Berges J.A."/>
            <person name="Brownlee C."/>
            <person name="Cadoret J.P."/>
            <person name="Chiovitti A."/>
            <person name="Choi C.J."/>
            <person name="Coesel S."/>
            <person name="De Martino A."/>
            <person name="Detter J.C."/>
            <person name="Durkin C."/>
            <person name="Falciatore A."/>
            <person name="Fournet J."/>
            <person name="Haruta M."/>
            <person name="Huysman M.J."/>
            <person name="Jenkins B.D."/>
            <person name="Jiroutova K."/>
            <person name="Jorgensen R.E."/>
            <person name="Joubert Y."/>
            <person name="Kaplan A."/>
            <person name="Kroger N."/>
            <person name="Kroth P.G."/>
            <person name="La Roche J."/>
            <person name="Lindquist E."/>
            <person name="Lommer M."/>
            <person name="Martin-Jezequel V."/>
            <person name="Lopez P.J."/>
            <person name="Lucas S."/>
            <person name="Mangogna M."/>
            <person name="McGinnis K."/>
            <person name="Medlin L.K."/>
            <person name="Montsant A."/>
            <person name="Oudot-Le Secq M.P."/>
            <person name="Napoli C."/>
            <person name="Obornik M."/>
            <person name="Parker M.S."/>
            <person name="Petit J.L."/>
            <person name="Porcel B.M."/>
            <person name="Poulsen N."/>
            <person name="Robison M."/>
            <person name="Rychlewski L."/>
            <person name="Rynearson T.A."/>
            <person name="Schmutz J."/>
            <person name="Shapiro H."/>
            <person name="Siaut M."/>
            <person name="Stanley M."/>
            <person name="Sussman M.R."/>
            <person name="Taylor A.R."/>
            <person name="Vardi A."/>
            <person name="von Dassow P."/>
            <person name="Vyverman W."/>
            <person name="Willis A."/>
            <person name="Wyrwicz L.S."/>
            <person name="Rokhsar D.S."/>
            <person name="Weissenbach J."/>
            <person name="Armbrust E.V."/>
            <person name="Green B.R."/>
            <person name="Van de Peer Y."/>
            <person name="Grigoriev I.V."/>
        </authorList>
    </citation>
    <scope>NUCLEOTIDE SEQUENCE [LARGE SCALE GENOMIC DNA]</scope>
    <source>
        <strain evidence="2 3">CCAP 1055/1</strain>
    </source>
</reference>
<feature type="compositionally biased region" description="Polar residues" evidence="1">
    <location>
        <begin position="64"/>
        <end position="73"/>
    </location>
</feature>
<evidence type="ECO:0000256" key="1">
    <source>
        <dbReference type="SAM" id="MobiDB-lite"/>
    </source>
</evidence>
<dbReference type="AlphaFoldDB" id="B7FZZ0"/>
<dbReference type="PaxDb" id="2850-Phatr35951"/>
<dbReference type="Gene3D" id="1.25.10.10">
    <property type="entry name" value="Leucine-rich Repeat Variant"/>
    <property type="match status" value="1"/>
</dbReference>
<dbReference type="KEGG" id="pti:PHATRDRAFT_35951"/>
<gene>
    <name evidence="2" type="ORF">PHATRDRAFT_35951</name>
</gene>
<evidence type="ECO:0000313" key="2">
    <source>
        <dbReference type="EMBL" id="EEC47994.1"/>
    </source>
</evidence>
<feature type="compositionally biased region" description="Low complexity" evidence="1">
    <location>
        <begin position="22"/>
        <end position="33"/>
    </location>
</feature>
<dbReference type="eggNOG" id="ENOG502SNRX">
    <property type="taxonomic scope" value="Eukaryota"/>
</dbReference>
<feature type="compositionally biased region" description="Low complexity" evidence="1">
    <location>
        <begin position="101"/>
        <end position="119"/>
    </location>
</feature>
<sequence>MTKPRYSLSNTSVASSVTTICTAKSTSTTTPVSDRPPLRRTKAQRQQVRYQLAKVADREATTDPDCTTATSQERFVAQPLSSPSPSRRVRFTASTKRRESSPAQSLSQQSHSSSSTSSSAVPTLPNFRRKRSHDSRQGLWSDDATVDGRIPHKPPRPCGSLSTTRKVLRGAGMDVYAVQDSGTHQLLLDECLFACTSIREASSPRAAWEAAVPLAFTLVRKQSRRQLWQFSTSHESTAALSAILDLCGTVPTLHTRWNRKDPFVTAFRDVLGIVAHCLSLDCTLSPYASTKQASKFRYQMLAHPDALQGLLSLVLADPITHRCRGAAGDEAANTDKGGTADAIASDRLPGDIGESVVSQSDTGHHNYLHDTPASQSSTGSLDPTMAGRRRRQRLRTQQAQPVGSPHRRLTTCPEEFTPPASTTDSAAPSELLSFASRSPGGDSVASNDSVLVQAQDQMDQATARVLDTLKDRDRHAEKHPHSCGNDVLTHPLQSVPLLAVQRIVTGKADDNSKSCMDDESVTDQQETNWDPSQTKGSDRQPEDDDDANPLLRTNRLLGENGAIPMLAQAMAETLVAVTVLVRDPHACEGCLQYLHIRVATLASLVDGACLLNDRNRQAFCKEGFTTESGGCLVVCVLYVLESLLNANALWQAEGLCGEIGLECLRTLTSLTHENEVATRELAVDYRDLGWNKNTRGLDILARVLCLAVTTSGQPSGTEKLRYDAVIFCLNTLTNIVECGGNLSMMATLTFPVPVGDDSDHMFLSWLTTWLVGETGSFREAVVASTLGNAQSKHADRKLENEEDERLVTAGNGFVLLACLMLHKNGDTQGTTQVRAIRQMILSKLPGDNAGDKVTFVQNTLTAFCNFYHYSIGDLSVAVVAPVKKLIAELGVLSEDQSWSRNVDTPNW</sequence>